<dbReference type="RefSeq" id="WP_171834453.1">
    <property type="nucleotide sequence ID" value="NZ_CP053708.1"/>
</dbReference>
<dbReference type="Pfam" id="PF05974">
    <property type="entry name" value="DUF892"/>
    <property type="match status" value="1"/>
</dbReference>
<dbReference type="Proteomes" id="UP000500767">
    <property type="component" value="Chromosome"/>
</dbReference>
<sequence length="175" mass="19363">MDGDASTGDTVHEIYHVGLRNQHALEMSAIELCERQIERIENYPEMKLRLQQHLVESREQAKRLEAILARHDSSTSSLKNTVTAVMGNMAALLHVPASDEILKNTFANYAFEHFEIAAYTSLISMAEKIGDTASIAPLQQSLAEEKSMGEFIQSQIVPTTARFMELTRAGATAGI</sequence>
<keyword evidence="2" id="KW-1185">Reference proteome</keyword>
<dbReference type="KEGG" id="lck:HN018_04865"/>
<reference evidence="1 2" key="1">
    <citation type="journal article" date="2014" name="World J. Microbiol. Biotechnol.">
        <title>Biodiversity and physiological characteristics of Antarctic and Arctic lichens-associated bacteria.</title>
        <authorList>
            <person name="Lee Y.M."/>
            <person name="Kim E.H."/>
            <person name="Lee H.K."/>
            <person name="Hong S.G."/>
        </authorList>
    </citation>
    <scope>NUCLEOTIDE SEQUENCE [LARGE SCALE GENOMIC DNA]</scope>
    <source>
        <strain evidence="1 2">PAMC 26569</strain>
    </source>
</reference>
<dbReference type="Gene3D" id="1.20.1260.10">
    <property type="match status" value="1"/>
</dbReference>
<evidence type="ECO:0000313" key="1">
    <source>
        <dbReference type="EMBL" id="QKE89459.1"/>
    </source>
</evidence>
<dbReference type="EMBL" id="CP053708">
    <property type="protein sequence ID" value="QKE89459.1"/>
    <property type="molecule type" value="Genomic_DNA"/>
</dbReference>
<dbReference type="AlphaFoldDB" id="A0A6M8HM55"/>
<dbReference type="SUPFAM" id="SSF47240">
    <property type="entry name" value="Ferritin-like"/>
    <property type="match status" value="1"/>
</dbReference>
<dbReference type="InterPro" id="IPR012347">
    <property type="entry name" value="Ferritin-like"/>
</dbReference>
<accession>A0A6M8HM55</accession>
<organism evidence="1 2">
    <name type="scientific">Lichenicola cladoniae</name>
    <dbReference type="NCBI Taxonomy" id="1484109"/>
    <lineage>
        <taxon>Bacteria</taxon>
        <taxon>Pseudomonadati</taxon>
        <taxon>Pseudomonadota</taxon>
        <taxon>Alphaproteobacteria</taxon>
        <taxon>Acetobacterales</taxon>
        <taxon>Acetobacteraceae</taxon>
        <taxon>Lichenicola</taxon>
    </lineage>
</organism>
<gene>
    <name evidence="1" type="ORF">HN018_04865</name>
</gene>
<evidence type="ECO:0000313" key="2">
    <source>
        <dbReference type="Proteomes" id="UP000500767"/>
    </source>
</evidence>
<dbReference type="InterPro" id="IPR010287">
    <property type="entry name" value="DUF892_YciF-like"/>
</dbReference>
<dbReference type="InterPro" id="IPR009078">
    <property type="entry name" value="Ferritin-like_SF"/>
</dbReference>
<protein>
    <submittedName>
        <fullName evidence="1">Ferritin-like domain-containing protein</fullName>
    </submittedName>
</protein>
<name>A0A6M8HM55_9PROT</name>
<proteinExistence type="predicted"/>